<dbReference type="PANTHER" id="PTHR43792:SF8">
    <property type="entry name" value="[RIBOSOMAL PROTEIN US5]-ALANINE N-ACETYLTRANSFERASE"/>
    <property type="match status" value="1"/>
</dbReference>
<dbReference type="EMBL" id="JACEZT010000002">
    <property type="protein sequence ID" value="MBA5636461.1"/>
    <property type="molecule type" value="Genomic_DNA"/>
</dbReference>
<name>A0A7W2IAI1_9BURK</name>
<keyword evidence="6" id="KW-1185">Reference proteome</keyword>
<dbReference type="GO" id="GO:0016747">
    <property type="term" value="F:acyltransferase activity, transferring groups other than amino-acyl groups"/>
    <property type="evidence" value="ECO:0007669"/>
    <property type="project" value="InterPro"/>
</dbReference>
<evidence type="ECO:0000259" key="4">
    <source>
        <dbReference type="PROSITE" id="PS51186"/>
    </source>
</evidence>
<dbReference type="Gene3D" id="3.40.630.30">
    <property type="match status" value="1"/>
</dbReference>
<evidence type="ECO:0000256" key="1">
    <source>
        <dbReference type="ARBA" id="ARBA00022679"/>
    </source>
</evidence>
<keyword evidence="1 5" id="KW-0808">Transferase</keyword>
<dbReference type="InterPro" id="IPR051531">
    <property type="entry name" value="N-acetyltransferase"/>
</dbReference>
<dbReference type="Pfam" id="PF13302">
    <property type="entry name" value="Acetyltransf_3"/>
    <property type="match status" value="1"/>
</dbReference>
<dbReference type="RefSeq" id="WP_182160587.1">
    <property type="nucleotide sequence ID" value="NZ_JACEZT010000002.1"/>
</dbReference>
<evidence type="ECO:0000256" key="2">
    <source>
        <dbReference type="ARBA" id="ARBA00023315"/>
    </source>
</evidence>
<evidence type="ECO:0000313" key="6">
    <source>
        <dbReference type="Proteomes" id="UP000534388"/>
    </source>
</evidence>
<dbReference type="AlphaFoldDB" id="A0A7W2IAI1"/>
<organism evidence="5 6">
    <name type="scientific">Rugamonas brunnea</name>
    <dbReference type="NCBI Taxonomy" id="2758569"/>
    <lineage>
        <taxon>Bacteria</taxon>
        <taxon>Pseudomonadati</taxon>
        <taxon>Pseudomonadota</taxon>
        <taxon>Betaproteobacteria</taxon>
        <taxon>Burkholderiales</taxon>
        <taxon>Oxalobacteraceae</taxon>
        <taxon>Telluria group</taxon>
        <taxon>Rugamonas</taxon>
    </lineage>
</organism>
<protein>
    <submittedName>
        <fullName evidence="5">GNAT family N-acetyltransferase</fullName>
    </submittedName>
</protein>
<dbReference type="PANTHER" id="PTHR43792">
    <property type="entry name" value="GNAT FAMILY, PUTATIVE (AFU_ORTHOLOGUE AFUA_3G00765)-RELATED-RELATED"/>
    <property type="match status" value="1"/>
</dbReference>
<keyword evidence="2" id="KW-0012">Acyltransferase</keyword>
<comment type="caution">
    <text evidence="5">The sequence shown here is derived from an EMBL/GenBank/DDBJ whole genome shotgun (WGS) entry which is preliminary data.</text>
</comment>
<sequence>MPVFEPFTLQTPRLTLRFLEPYDADALFAIYADPQAMRYWSCAPWRELGQAASHIATSRQHYDSGESLRLAITLAATGELIGTATLYAFHRANRRCEIGYMLSRSHWGQRYMPEALAALIDHGFGALDLHRIEADLHPANDASATILERLHFRQEGRLRERWFVDGELSDSVIYGLLRSDWRAARGNDNGGKPGPAPVV</sequence>
<dbReference type="PROSITE" id="PS51186">
    <property type="entry name" value="GNAT"/>
    <property type="match status" value="1"/>
</dbReference>
<dbReference type="SUPFAM" id="SSF55729">
    <property type="entry name" value="Acyl-CoA N-acyltransferases (Nat)"/>
    <property type="match status" value="1"/>
</dbReference>
<comment type="similarity">
    <text evidence="3">Belongs to the acetyltransferase family. RimJ subfamily.</text>
</comment>
<dbReference type="InterPro" id="IPR016181">
    <property type="entry name" value="Acyl_CoA_acyltransferase"/>
</dbReference>
<reference evidence="5 6" key="1">
    <citation type="submission" date="2020-07" db="EMBL/GenBank/DDBJ databases">
        <title>Novel species isolated from subtropical streams in China.</title>
        <authorList>
            <person name="Lu H."/>
        </authorList>
    </citation>
    <scope>NUCLEOTIDE SEQUENCE [LARGE SCALE GENOMIC DNA]</scope>
    <source>
        <strain evidence="5 6">LX20W</strain>
    </source>
</reference>
<gene>
    <name evidence="5" type="ORF">H3H37_05275</name>
</gene>
<accession>A0A7W2IAI1</accession>
<feature type="domain" description="N-acetyltransferase" evidence="4">
    <location>
        <begin position="14"/>
        <end position="179"/>
    </location>
</feature>
<evidence type="ECO:0000313" key="5">
    <source>
        <dbReference type="EMBL" id="MBA5636461.1"/>
    </source>
</evidence>
<dbReference type="Proteomes" id="UP000534388">
    <property type="component" value="Unassembled WGS sequence"/>
</dbReference>
<proteinExistence type="inferred from homology"/>
<evidence type="ECO:0000256" key="3">
    <source>
        <dbReference type="ARBA" id="ARBA00038502"/>
    </source>
</evidence>
<dbReference type="InterPro" id="IPR000182">
    <property type="entry name" value="GNAT_dom"/>
</dbReference>